<proteinExistence type="predicted"/>
<dbReference type="Proteomes" id="UP000316080">
    <property type="component" value="Unassembled WGS sequence"/>
</dbReference>
<evidence type="ECO:0000313" key="2">
    <source>
        <dbReference type="EMBL" id="TDA40505.1"/>
    </source>
</evidence>
<evidence type="ECO:0000313" key="3">
    <source>
        <dbReference type="Proteomes" id="UP000316080"/>
    </source>
</evidence>
<evidence type="ECO:0000313" key="1">
    <source>
        <dbReference type="EMBL" id="RZN55962.1"/>
    </source>
</evidence>
<dbReference type="AlphaFoldDB" id="A0A520KF36"/>
<organism evidence="1 3">
    <name type="scientific">Thermoproteota archaeon</name>
    <dbReference type="NCBI Taxonomy" id="2056631"/>
    <lineage>
        <taxon>Archaea</taxon>
        <taxon>Thermoproteota</taxon>
    </lineage>
</organism>
<reference evidence="2 4" key="1">
    <citation type="journal article" date="2019" name="Nat. Microbiol.">
        <title>Expanding anaerobic alkane metabolism in the domain of Archaea.</title>
        <authorList>
            <person name="Wang Y."/>
            <person name="Wegener G."/>
            <person name="Hou J."/>
            <person name="Wang F."/>
            <person name="Xiao X."/>
        </authorList>
    </citation>
    <scope>NUCLEOTIDE SEQUENCE [LARGE SCALE GENOMIC DNA]</scope>
    <source>
        <strain evidence="2">WYZ-LMO11</strain>
    </source>
</reference>
<reference evidence="1 3" key="2">
    <citation type="journal article" date="2019" name="Nat. Microbiol.">
        <title>Wide diversity of methane and short-chain alkane metabolisms in uncultured archaea.</title>
        <authorList>
            <person name="Borrel G."/>
            <person name="Adam P.S."/>
            <person name="McKay L.J."/>
            <person name="Chen L.X."/>
            <person name="Sierra-Garcia I.N."/>
            <person name="Sieber C.M."/>
            <person name="Letourneur Q."/>
            <person name="Ghozlane A."/>
            <person name="Andersen G.L."/>
            <person name="Li W.J."/>
            <person name="Hallam S.J."/>
            <person name="Muyzer G."/>
            <person name="de Oliveira V.M."/>
            <person name="Inskeep W.P."/>
            <person name="Banfield J.F."/>
            <person name="Gribaldo S."/>
        </authorList>
    </citation>
    <scope>NUCLEOTIDE SEQUENCE [LARGE SCALE GENOMIC DNA]</scope>
    <source>
        <strain evidence="1">Verst-YHS</strain>
    </source>
</reference>
<dbReference type="EMBL" id="QNVI01000002">
    <property type="protein sequence ID" value="TDA40505.1"/>
    <property type="molecule type" value="Genomic_DNA"/>
</dbReference>
<dbReference type="EMBL" id="RXIH01000032">
    <property type="protein sequence ID" value="RZN55962.1"/>
    <property type="molecule type" value="Genomic_DNA"/>
</dbReference>
<gene>
    <name evidence="2" type="ORF">DSO09_00070</name>
    <name evidence="1" type="ORF">EF809_03760</name>
</gene>
<sequence length="132" mass="15859">MKNPQEQFLRLKIEKIGEEIGKEALKILKIPYDYINDTIVIFPNTLKQKTIEFKTLWELYHIRIQIPKDVFISKPRDIYIGIKLRLEINKAYIYGYITYEELAKLHPIKDFGEGPVYWAYLYELHPLEELIK</sequence>
<evidence type="ECO:0000313" key="4">
    <source>
        <dbReference type="Proteomes" id="UP000317265"/>
    </source>
</evidence>
<protein>
    <submittedName>
        <fullName evidence="1">Uncharacterized protein</fullName>
    </submittedName>
</protein>
<dbReference type="Proteomes" id="UP000317265">
    <property type="component" value="Unassembled WGS sequence"/>
</dbReference>
<comment type="caution">
    <text evidence="1">The sequence shown here is derived from an EMBL/GenBank/DDBJ whole genome shotgun (WGS) entry which is preliminary data.</text>
</comment>
<accession>A0A520KF36</accession>
<name>A0A520KF36_9CREN</name>